<sequence>MATRSRYVPNEASIEWALKHLEKFGDSDILPVPLEYKAASIHRPEIAKELSQRCVEDSPLKVPLRISIPKVKGGFRIASILDPTDCVYYTALCYETSEKLEELRIPKSQSVSCSYRINTTNDGDFFHGNTGYKDFQRKTREHILSGQFSRVLTLDLSDFYSQISHHRIRNNLDTIAINTELTLAIENSLNDMASNHHSQGIPVGPSASIILSEAALIDIDQHLLNCGLVFCRYVDDFRIFFKDELSALSALRGLTEILFRNHRLPINTSKTGIWSIEDFSNRAFIDEEQLEEEKNTEIVDNFVSTLDASIADDFEITSVHAKAIERNVIGELFERVKSDDPLPLGLTKFVLRRSRALKTNKIIEGLLEYSIKFLPVLRDACLYFDVIDKDNKKGFYKEFLDSLKSNDAVWNLPYFQQWWLASTLKNPNISSFAEVREHLNQADNYSVERYEPLLAARYGQWHMIRDLKDQVDNSSDWRKRSIILATSTLSPDEKGHWLSRFNQSDPLTVACAFYARNNSDINRLL</sequence>
<accession>A0ABU1AGB5</accession>
<name>A0ABU1AGB5_9BACT</name>
<dbReference type="InterPro" id="IPR043502">
    <property type="entry name" value="DNA/RNA_pol_sf"/>
</dbReference>
<evidence type="ECO:0000313" key="3">
    <source>
        <dbReference type="EMBL" id="MDQ8193828.1"/>
    </source>
</evidence>
<dbReference type="GO" id="GO:0003964">
    <property type="term" value="F:RNA-directed DNA polymerase activity"/>
    <property type="evidence" value="ECO:0007669"/>
    <property type="project" value="UniProtKB-KW"/>
</dbReference>
<gene>
    <name evidence="3" type="ORF">QEH59_05300</name>
</gene>
<keyword evidence="4" id="KW-1185">Reference proteome</keyword>
<comment type="similarity">
    <text evidence="1">Belongs to the bacterial reverse transcriptase family.</text>
</comment>
<feature type="domain" description="Reverse transcriptase" evidence="2">
    <location>
        <begin position="1"/>
        <end position="284"/>
    </location>
</feature>
<comment type="caution">
    <text evidence="3">The sequence shown here is derived from an EMBL/GenBank/DDBJ whole genome shotgun (WGS) entry which is preliminary data.</text>
</comment>
<dbReference type="InterPro" id="IPR051083">
    <property type="entry name" value="GrpII_Intron_Splice-Mob/Def"/>
</dbReference>
<reference evidence="3 4" key="1">
    <citation type="submission" date="2023-04" db="EMBL/GenBank/DDBJ databases">
        <title>A novel bacteria isolated from coastal sediment.</title>
        <authorList>
            <person name="Liu X.-J."/>
            <person name="Du Z.-J."/>
        </authorList>
    </citation>
    <scope>NUCLEOTIDE SEQUENCE [LARGE SCALE GENOMIC DNA]</scope>
    <source>
        <strain evidence="3 4">SDUM461004</strain>
    </source>
</reference>
<dbReference type="PROSITE" id="PS50878">
    <property type="entry name" value="RT_POL"/>
    <property type="match status" value="1"/>
</dbReference>
<organism evidence="3 4">
    <name type="scientific">Thalassobacterium sedimentorum</name>
    <dbReference type="NCBI Taxonomy" id="3041258"/>
    <lineage>
        <taxon>Bacteria</taxon>
        <taxon>Pseudomonadati</taxon>
        <taxon>Verrucomicrobiota</taxon>
        <taxon>Opitutia</taxon>
        <taxon>Puniceicoccales</taxon>
        <taxon>Coraliomargaritaceae</taxon>
        <taxon>Thalassobacterium</taxon>
    </lineage>
</organism>
<dbReference type="Pfam" id="PF00078">
    <property type="entry name" value="RVT_1"/>
    <property type="match status" value="1"/>
</dbReference>
<dbReference type="InterPro" id="IPR000477">
    <property type="entry name" value="RT_dom"/>
</dbReference>
<protein>
    <submittedName>
        <fullName evidence="3">RNA-directed DNA polymerase</fullName>
    </submittedName>
</protein>
<keyword evidence="3" id="KW-0695">RNA-directed DNA polymerase</keyword>
<keyword evidence="3" id="KW-0808">Transferase</keyword>
<dbReference type="PANTHER" id="PTHR34047:SF8">
    <property type="entry name" value="PROTEIN YKFC"/>
    <property type="match status" value="1"/>
</dbReference>
<dbReference type="Proteomes" id="UP001243717">
    <property type="component" value="Unassembled WGS sequence"/>
</dbReference>
<evidence type="ECO:0000259" key="2">
    <source>
        <dbReference type="PROSITE" id="PS50878"/>
    </source>
</evidence>
<evidence type="ECO:0000256" key="1">
    <source>
        <dbReference type="ARBA" id="ARBA00034120"/>
    </source>
</evidence>
<proteinExistence type="inferred from homology"/>
<keyword evidence="3" id="KW-0548">Nucleotidyltransferase</keyword>
<dbReference type="SUPFAM" id="SSF56672">
    <property type="entry name" value="DNA/RNA polymerases"/>
    <property type="match status" value="1"/>
</dbReference>
<dbReference type="EMBL" id="JARXIC010000006">
    <property type="protein sequence ID" value="MDQ8193828.1"/>
    <property type="molecule type" value="Genomic_DNA"/>
</dbReference>
<dbReference type="CDD" id="cd01646">
    <property type="entry name" value="RT_Bac_retron_I"/>
    <property type="match status" value="1"/>
</dbReference>
<evidence type="ECO:0000313" key="4">
    <source>
        <dbReference type="Proteomes" id="UP001243717"/>
    </source>
</evidence>
<dbReference type="PANTHER" id="PTHR34047">
    <property type="entry name" value="NUCLEAR INTRON MATURASE 1, MITOCHONDRIAL-RELATED"/>
    <property type="match status" value="1"/>
</dbReference>